<feature type="region of interest" description="Disordered" evidence="1">
    <location>
        <begin position="35"/>
        <end position="54"/>
    </location>
</feature>
<evidence type="ECO:0000256" key="1">
    <source>
        <dbReference type="SAM" id="MobiDB-lite"/>
    </source>
</evidence>
<protein>
    <submittedName>
        <fullName evidence="2">Uncharacterized protein</fullName>
    </submittedName>
</protein>
<reference evidence="2 3" key="1">
    <citation type="journal article" date="2020" name="ISME J.">
        <title>Comparative genomics reveals insights into cyanobacterial evolution and habitat adaptation.</title>
        <authorList>
            <person name="Chen M.Y."/>
            <person name="Teng W.K."/>
            <person name="Zhao L."/>
            <person name="Hu C.X."/>
            <person name="Zhou Y.K."/>
            <person name="Han B.P."/>
            <person name="Song L.R."/>
            <person name="Shu W.S."/>
        </authorList>
    </citation>
    <scope>NUCLEOTIDE SEQUENCE [LARGE SCALE GENOMIC DNA]</scope>
    <source>
        <strain evidence="2 3">FACHB-248</strain>
    </source>
</reference>
<evidence type="ECO:0000313" key="2">
    <source>
        <dbReference type="EMBL" id="MBD2604756.1"/>
    </source>
</evidence>
<dbReference type="EMBL" id="JACJTA010000015">
    <property type="protein sequence ID" value="MBD2604756.1"/>
    <property type="molecule type" value="Genomic_DNA"/>
</dbReference>
<accession>A0ABR8GND2</accession>
<organism evidence="2 3">
    <name type="scientific">Scytonema hofmannii FACHB-248</name>
    <dbReference type="NCBI Taxonomy" id="1842502"/>
    <lineage>
        <taxon>Bacteria</taxon>
        <taxon>Bacillati</taxon>
        <taxon>Cyanobacteriota</taxon>
        <taxon>Cyanophyceae</taxon>
        <taxon>Nostocales</taxon>
        <taxon>Scytonemataceae</taxon>
        <taxon>Scytonema</taxon>
    </lineage>
</organism>
<comment type="caution">
    <text evidence="2">The sequence shown here is derived from an EMBL/GenBank/DDBJ whole genome shotgun (WGS) entry which is preliminary data.</text>
</comment>
<dbReference type="RefSeq" id="WP_186227451.1">
    <property type="nucleotide sequence ID" value="NZ_JACJTA010000015.1"/>
</dbReference>
<sequence length="54" mass="5949">MATAAPTASTIHAIEPFITVQTNLEGLTTLRLLQQPTKGNRNQDVFTHNDGWNN</sequence>
<keyword evidence="3" id="KW-1185">Reference proteome</keyword>
<gene>
    <name evidence="2" type="ORF">H6G81_09495</name>
</gene>
<name>A0ABR8GND2_9CYAN</name>
<dbReference type="Proteomes" id="UP000660380">
    <property type="component" value="Unassembled WGS sequence"/>
</dbReference>
<evidence type="ECO:0000313" key="3">
    <source>
        <dbReference type="Proteomes" id="UP000660380"/>
    </source>
</evidence>
<proteinExistence type="predicted"/>